<dbReference type="AlphaFoldDB" id="X1FNP6"/>
<reference evidence="1" key="1">
    <citation type="journal article" date="2014" name="Front. Microbiol.">
        <title>High frequency of phylogenetically diverse reductive dehalogenase-homologous genes in deep subseafloor sedimentary metagenomes.</title>
        <authorList>
            <person name="Kawai M."/>
            <person name="Futagami T."/>
            <person name="Toyoda A."/>
            <person name="Takaki Y."/>
            <person name="Nishi S."/>
            <person name="Hori S."/>
            <person name="Arai W."/>
            <person name="Tsubouchi T."/>
            <person name="Morono Y."/>
            <person name="Uchiyama I."/>
            <person name="Ito T."/>
            <person name="Fujiyama A."/>
            <person name="Inagaki F."/>
            <person name="Takami H."/>
        </authorList>
    </citation>
    <scope>NUCLEOTIDE SEQUENCE</scope>
    <source>
        <strain evidence="1">Expedition CK06-06</strain>
    </source>
</reference>
<comment type="caution">
    <text evidence="1">The sequence shown here is derived from an EMBL/GenBank/DDBJ whole genome shotgun (WGS) entry which is preliminary data.</text>
</comment>
<dbReference type="EMBL" id="BARU01006291">
    <property type="protein sequence ID" value="GAH46587.1"/>
    <property type="molecule type" value="Genomic_DNA"/>
</dbReference>
<sequence>MHSLASILPYYVALSEGVDPKTLGLAKEGNKAYLQCLDTCELTGGGTVIFEVELRNS</sequence>
<proteinExistence type="predicted"/>
<protein>
    <submittedName>
        <fullName evidence="1">Uncharacterized protein</fullName>
    </submittedName>
</protein>
<organism evidence="1">
    <name type="scientific">marine sediment metagenome</name>
    <dbReference type="NCBI Taxonomy" id="412755"/>
    <lineage>
        <taxon>unclassified sequences</taxon>
        <taxon>metagenomes</taxon>
        <taxon>ecological metagenomes</taxon>
    </lineage>
</organism>
<accession>X1FNP6</accession>
<evidence type="ECO:0000313" key="1">
    <source>
        <dbReference type="EMBL" id="GAH46587.1"/>
    </source>
</evidence>
<gene>
    <name evidence="1" type="ORF">S03H2_12360</name>
</gene>
<name>X1FNP6_9ZZZZ</name>